<accession>A0A1X2GQR8</accession>
<sequence length="161" mass="18280">MATIQANTSTRSAAYHFKKQKHLPYFLEYMLWVFFGSEGLHLMWLKSEYNDYKEHAERKIALLKQVLQLMEAGQPVPESLHKDLRMVMIDEKHNAYYDDQVDEYLEQWIAAIDTKENEPKAVAPPPSSASNASTPAPTTEASNPPPPSPGTPSSDKPKFMI</sequence>
<reference evidence="2 3" key="1">
    <citation type="submission" date="2016-07" db="EMBL/GenBank/DDBJ databases">
        <title>Pervasive Adenine N6-methylation of Active Genes in Fungi.</title>
        <authorList>
            <consortium name="DOE Joint Genome Institute"/>
            <person name="Mondo S.J."/>
            <person name="Dannebaum R.O."/>
            <person name="Kuo R.C."/>
            <person name="Labutti K."/>
            <person name="Haridas S."/>
            <person name="Kuo A."/>
            <person name="Salamov A."/>
            <person name="Ahrendt S.R."/>
            <person name="Lipzen A."/>
            <person name="Sullivan W."/>
            <person name="Andreopoulos W.B."/>
            <person name="Clum A."/>
            <person name="Lindquist E."/>
            <person name="Daum C."/>
            <person name="Ramamoorthy G.K."/>
            <person name="Gryganskyi A."/>
            <person name="Culley D."/>
            <person name="Magnuson J.K."/>
            <person name="James T.Y."/>
            <person name="O'Malley M.A."/>
            <person name="Stajich J.E."/>
            <person name="Spatafora J.W."/>
            <person name="Visel A."/>
            <person name="Grigoriev I.V."/>
        </authorList>
    </citation>
    <scope>NUCLEOTIDE SEQUENCE [LARGE SCALE GENOMIC DNA]</scope>
    <source>
        <strain evidence="2 3">NRRL 3301</strain>
    </source>
</reference>
<feature type="compositionally biased region" description="Low complexity" evidence="1">
    <location>
        <begin position="128"/>
        <end position="142"/>
    </location>
</feature>
<gene>
    <name evidence="2" type="ORF">DM01DRAFT_1333608</name>
</gene>
<dbReference type="InterPro" id="IPR035213">
    <property type="entry name" value="DUF5321"/>
</dbReference>
<comment type="caution">
    <text evidence="2">The sequence shown here is derived from an EMBL/GenBank/DDBJ whole genome shotgun (WGS) entry which is preliminary data.</text>
</comment>
<evidence type="ECO:0000313" key="2">
    <source>
        <dbReference type="EMBL" id="ORX59018.1"/>
    </source>
</evidence>
<organism evidence="2 3">
    <name type="scientific">Hesseltinella vesiculosa</name>
    <dbReference type="NCBI Taxonomy" id="101127"/>
    <lineage>
        <taxon>Eukaryota</taxon>
        <taxon>Fungi</taxon>
        <taxon>Fungi incertae sedis</taxon>
        <taxon>Mucoromycota</taxon>
        <taxon>Mucoromycotina</taxon>
        <taxon>Mucoromycetes</taxon>
        <taxon>Mucorales</taxon>
        <taxon>Cunninghamellaceae</taxon>
        <taxon>Hesseltinella</taxon>
    </lineage>
</organism>
<dbReference type="EMBL" id="MCGT01000006">
    <property type="protein sequence ID" value="ORX59018.1"/>
    <property type="molecule type" value="Genomic_DNA"/>
</dbReference>
<protein>
    <submittedName>
        <fullName evidence="2">Uncharacterized protein</fullName>
    </submittedName>
</protein>
<name>A0A1X2GQR8_9FUNG</name>
<feature type="region of interest" description="Disordered" evidence="1">
    <location>
        <begin position="116"/>
        <end position="161"/>
    </location>
</feature>
<proteinExistence type="predicted"/>
<dbReference type="Pfam" id="PF17254">
    <property type="entry name" value="DUF5321"/>
    <property type="match status" value="1"/>
</dbReference>
<evidence type="ECO:0000313" key="3">
    <source>
        <dbReference type="Proteomes" id="UP000242146"/>
    </source>
</evidence>
<dbReference type="AlphaFoldDB" id="A0A1X2GQR8"/>
<keyword evidence="3" id="KW-1185">Reference proteome</keyword>
<dbReference type="Proteomes" id="UP000242146">
    <property type="component" value="Unassembled WGS sequence"/>
</dbReference>
<evidence type="ECO:0000256" key="1">
    <source>
        <dbReference type="SAM" id="MobiDB-lite"/>
    </source>
</evidence>
<dbReference type="OrthoDB" id="2253354at2759"/>